<dbReference type="GO" id="GO:0016773">
    <property type="term" value="F:phosphotransferase activity, alcohol group as acceptor"/>
    <property type="evidence" value="ECO:0007669"/>
    <property type="project" value="UniProtKB-ARBA"/>
</dbReference>
<dbReference type="EMBL" id="JABBWD010000003">
    <property type="protein sequence ID" value="KAG1782558.1"/>
    <property type="molecule type" value="Genomic_DNA"/>
</dbReference>
<reference evidence="3" key="1">
    <citation type="journal article" date="2020" name="New Phytol.">
        <title>Comparative genomics reveals dynamic genome evolution in host specialist ectomycorrhizal fungi.</title>
        <authorList>
            <person name="Lofgren L.A."/>
            <person name="Nguyen N.H."/>
            <person name="Vilgalys R."/>
            <person name="Ruytinx J."/>
            <person name="Liao H.L."/>
            <person name="Branco S."/>
            <person name="Kuo A."/>
            <person name="LaButti K."/>
            <person name="Lipzen A."/>
            <person name="Andreopoulos W."/>
            <person name="Pangilinan J."/>
            <person name="Riley R."/>
            <person name="Hundley H."/>
            <person name="Na H."/>
            <person name="Barry K."/>
            <person name="Grigoriev I.V."/>
            <person name="Stajich J.E."/>
            <person name="Kennedy P.G."/>
        </authorList>
    </citation>
    <scope>NUCLEOTIDE SEQUENCE</scope>
    <source>
        <strain evidence="3">DOB743</strain>
    </source>
</reference>
<keyword evidence="3" id="KW-0808">Transferase</keyword>
<accession>A0A9P7A506</accession>
<evidence type="ECO:0000313" key="4">
    <source>
        <dbReference type="Proteomes" id="UP000714275"/>
    </source>
</evidence>
<dbReference type="PROSITE" id="PS50146">
    <property type="entry name" value="DAGK"/>
    <property type="match status" value="1"/>
</dbReference>
<evidence type="ECO:0000256" key="1">
    <source>
        <dbReference type="SAM" id="MobiDB-lite"/>
    </source>
</evidence>
<dbReference type="Proteomes" id="UP000714275">
    <property type="component" value="Unassembled WGS sequence"/>
</dbReference>
<dbReference type="Gene3D" id="3.40.50.10330">
    <property type="entry name" value="Probable inorganic polyphosphate/atp-NAD kinase, domain 1"/>
    <property type="match status" value="1"/>
</dbReference>
<protein>
    <submittedName>
        <fullName evidence="3">ATP-NAD kinase-like domain-containing protein</fullName>
    </submittedName>
</protein>
<comment type="caution">
    <text evidence="3">The sequence shown here is derived from an EMBL/GenBank/DDBJ whole genome shotgun (WGS) entry which is preliminary data.</text>
</comment>
<dbReference type="GO" id="GO:0016020">
    <property type="term" value="C:membrane"/>
    <property type="evidence" value="ECO:0007669"/>
    <property type="project" value="TreeGrafter"/>
</dbReference>
<feature type="compositionally biased region" description="Basic and acidic residues" evidence="1">
    <location>
        <begin position="341"/>
        <end position="354"/>
    </location>
</feature>
<dbReference type="GO" id="GO:0005737">
    <property type="term" value="C:cytoplasm"/>
    <property type="evidence" value="ECO:0007669"/>
    <property type="project" value="TreeGrafter"/>
</dbReference>
<dbReference type="InterPro" id="IPR050187">
    <property type="entry name" value="Lipid_Phosphate_FormReg"/>
</dbReference>
<keyword evidence="3" id="KW-0418">Kinase</keyword>
<dbReference type="PANTHER" id="PTHR12358">
    <property type="entry name" value="SPHINGOSINE KINASE"/>
    <property type="match status" value="1"/>
</dbReference>
<keyword evidence="4" id="KW-1185">Reference proteome</keyword>
<dbReference type="GO" id="GO:0046512">
    <property type="term" value="P:sphingosine biosynthetic process"/>
    <property type="evidence" value="ECO:0007669"/>
    <property type="project" value="TreeGrafter"/>
</dbReference>
<feature type="region of interest" description="Disordered" evidence="1">
    <location>
        <begin position="323"/>
        <end position="354"/>
    </location>
</feature>
<organism evidence="3 4">
    <name type="scientific">Suillus placidus</name>
    <dbReference type="NCBI Taxonomy" id="48579"/>
    <lineage>
        <taxon>Eukaryota</taxon>
        <taxon>Fungi</taxon>
        <taxon>Dikarya</taxon>
        <taxon>Basidiomycota</taxon>
        <taxon>Agaricomycotina</taxon>
        <taxon>Agaricomycetes</taxon>
        <taxon>Agaricomycetidae</taxon>
        <taxon>Boletales</taxon>
        <taxon>Suillineae</taxon>
        <taxon>Suillaceae</taxon>
        <taxon>Suillus</taxon>
    </lineage>
</organism>
<evidence type="ECO:0000313" key="3">
    <source>
        <dbReference type="EMBL" id="KAG1782558.1"/>
    </source>
</evidence>
<feature type="domain" description="DAGKc" evidence="2">
    <location>
        <begin position="115"/>
        <end position="255"/>
    </location>
</feature>
<feature type="compositionally biased region" description="Low complexity" evidence="1">
    <location>
        <begin position="329"/>
        <end position="340"/>
    </location>
</feature>
<dbReference type="OrthoDB" id="3853857at2759"/>
<sequence>MSTSMNQVLIDSRGIPTSLRFTDASFFIEPTKLDGHKSSCCAGIYRRVKCTEVPLRNVVSARIASGAVEVQYLVRKGKESRLNLVMTSGTVQNEDNTRAKKWCEALILVAYQGANPSKNLKVLVNPHGGKGKGSASYVSKVEPILLAAGCTLDVTYTTHSGHAIEIAREMKLGYDALVIVSGDGLIHEVLNGINQHEHRNQAFCIPIAPIPTGSGNGMSLNLLGLQDGLDVCAAALNVLKGQPLKTDLFSFTQGDRRLISFMSQTIGITADIDIETEQLRWMGDTRFILGYIRAIIARKSCPIELSMKVVDQDKSRMVDVLHARRAGESPSPSSLPSSLLSDDKKPDGASSSHEEWTRFERPILWMYAGQGPFVSRALMQFPVSLADDGLIDISIQEITSRKTLLRAMDGAEEGQTYWINTNRYFKASAYRARPLASKGMLVVDGEQVPFEEFQVDVLNGLGTFLSPYPHYAPEFPVRDIQGKTQGTSV</sequence>
<gene>
    <name evidence="3" type="ORF">EV702DRAFT_388102</name>
</gene>
<name>A0A9P7A506_9AGAM</name>
<dbReference type="InterPro" id="IPR016064">
    <property type="entry name" value="NAD/diacylglycerol_kinase_sf"/>
</dbReference>
<dbReference type="SMART" id="SM00046">
    <property type="entry name" value="DAGKc"/>
    <property type="match status" value="1"/>
</dbReference>
<evidence type="ECO:0000259" key="2">
    <source>
        <dbReference type="PROSITE" id="PS50146"/>
    </source>
</evidence>
<proteinExistence type="predicted"/>
<dbReference type="InterPro" id="IPR055916">
    <property type="entry name" value="DUF7493"/>
</dbReference>
<dbReference type="InterPro" id="IPR001206">
    <property type="entry name" value="Diacylglycerol_kinase_cat_dom"/>
</dbReference>
<dbReference type="Pfam" id="PF00781">
    <property type="entry name" value="DAGK_cat"/>
    <property type="match status" value="1"/>
</dbReference>
<dbReference type="Pfam" id="PF24321">
    <property type="entry name" value="DUF7493"/>
    <property type="match status" value="1"/>
</dbReference>
<dbReference type="GO" id="GO:0001727">
    <property type="term" value="F:lipid kinase activity"/>
    <property type="evidence" value="ECO:0007669"/>
    <property type="project" value="TreeGrafter"/>
</dbReference>
<dbReference type="PANTHER" id="PTHR12358:SF31">
    <property type="entry name" value="ACYLGLYCEROL KINASE, MITOCHONDRIAL"/>
    <property type="match status" value="1"/>
</dbReference>
<dbReference type="AlphaFoldDB" id="A0A9P7A506"/>
<dbReference type="Gene3D" id="2.60.200.40">
    <property type="match status" value="1"/>
</dbReference>
<dbReference type="SUPFAM" id="SSF111331">
    <property type="entry name" value="NAD kinase/diacylglycerol kinase-like"/>
    <property type="match status" value="1"/>
</dbReference>
<dbReference type="InterPro" id="IPR017438">
    <property type="entry name" value="ATP-NAD_kinase_N"/>
</dbReference>